<organism evidence="2 3">
    <name type="scientific">Ceratodon purpureus</name>
    <name type="common">Fire moss</name>
    <name type="synonym">Dicranum purpureum</name>
    <dbReference type="NCBI Taxonomy" id="3225"/>
    <lineage>
        <taxon>Eukaryota</taxon>
        <taxon>Viridiplantae</taxon>
        <taxon>Streptophyta</taxon>
        <taxon>Embryophyta</taxon>
        <taxon>Bryophyta</taxon>
        <taxon>Bryophytina</taxon>
        <taxon>Bryopsida</taxon>
        <taxon>Dicranidae</taxon>
        <taxon>Pseudoditrichales</taxon>
        <taxon>Ditrichaceae</taxon>
        <taxon>Ceratodon</taxon>
    </lineage>
</organism>
<dbReference type="GO" id="GO:0010212">
    <property type="term" value="P:response to ionizing radiation"/>
    <property type="evidence" value="ECO:0007669"/>
    <property type="project" value="InterPro"/>
</dbReference>
<proteinExistence type="predicted"/>
<feature type="region of interest" description="Disordered" evidence="1">
    <location>
        <begin position="798"/>
        <end position="820"/>
    </location>
</feature>
<feature type="compositionally biased region" description="Polar residues" evidence="1">
    <location>
        <begin position="1289"/>
        <end position="1300"/>
    </location>
</feature>
<dbReference type="PANTHER" id="PTHR21556">
    <property type="entry name" value="TRESLIN"/>
    <property type="match status" value="1"/>
</dbReference>
<keyword evidence="3" id="KW-1185">Reference proteome</keyword>
<feature type="compositionally biased region" description="Polar residues" evidence="1">
    <location>
        <begin position="1375"/>
        <end position="1389"/>
    </location>
</feature>
<feature type="region of interest" description="Disordered" evidence="1">
    <location>
        <begin position="1779"/>
        <end position="1841"/>
    </location>
</feature>
<dbReference type="EMBL" id="CM026428">
    <property type="protein sequence ID" value="KAG0566430.1"/>
    <property type="molecule type" value="Genomic_DNA"/>
</dbReference>
<dbReference type="GO" id="GO:0006260">
    <property type="term" value="P:DNA replication"/>
    <property type="evidence" value="ECO:0007669"/>
    <property type="project" value="InterPro"/>
</dbReference>
<feature type="compositionally biased region" description="Basic residues" evidence="1">
    <location>
        <begin position="1405"/>
        <end position="1417"/>
    </location>
</feature>
<evidence type="ECO:0000313" key="2">
    <source>
        <dbReference type="EMBL" id="KAG0566430.1"/>
    </source>
</evidence>
<feature type="region of interest" description="Disordered" evidence="1">
    <location>
        <begin position="1289"/>
        <end position="1445"/>
    </location>
</feature>
<protein>
    <submittedName>
        <fullName evidence="2">Uncharacterized protein</fullName>
    </submittedName>
</protein>
<feature type="compositionally biased region" description="Basic residues" evidence="1">
    <location>
        <begin position="1103"/>
        <end position="1114"/>
    </location>
</feature>
<feature type="region of interest" description="Disordered" evidence="1">
    <location>
        <begin position="1083"/>
        <end position="1125"/>
    </location>
</feature>
<dbReference type="PANTHER" id="PTHR21556:SF2">
    <property type="entry name" value="TRESLIN"/>
    <property type="match status" value="1"/>
</dbReference>
<feature type="compositionally biased region" description="Polar residues" evidence="1">
    <location>
        <begin position="1779"/>
        <end position="1790"/>
    </location>
</feature>
<feature type="compositionally biased region" description="Basic residues" evidence="1">
    <location>
        <begin position="1832"/>
        <end position="1841"/>
    </location>
</feature>
<dbReference type="InterPro" id="IPR026153">
    <property type="entry name" value="Treslin"/>
</dbReference>
<feature type="region of interest" description="Disordered" evidence="1">
    <location>
        <begin position="159"/>
        <end position="178"/>
    </location>
</feature>
<gene>
    <name evidence="2" type="ORF">KC19_7G063200</name>
</gene>
<feature type="compositionally biased region" description="Polar residues" evidence="1">
    <location>
        <begin position="1427"/>
        <end position="1441"/>
    </location>
</feature>
<dbReference type="GO" id="GO:0005634">
    <property type="term" value="C:nucleus"/>
    <property type="evidence" value="ECO:0007669"/>
    <property type="project" value="InterPro"/>
</dbReference>
<feature type="region of interest" description="Disordered" evidence="1">
    <location>
        <begin position="1751"/>
        <end position="1770"/>
    </location>
</feature>
<dbReference type="GO" id="GO:0030174">
    <property type="term" value="P:regulation of DNA-templated DNA replication initiation"/>
    <property type="evidence" value="ECO:0007669"/>
    <property type="project" value="TreeGrafter"/>
</dbReference>
<feature type="region of interest" description="Disordered" evidence="1">
    <location>
        <begin position="1149"/>
        <end position="1171"/>
    </location>
</feature>
<evidence type="ECO:0000256" key="1">
    <source>
        <dbReference type="SAM" id="MobiDB-lite"/>
    </source>
</evidence>
<dbReference type="GO" id="GO:0007095">
    <property type="term" value="P:mitotic G2 DNA damage checkpoint signaling"/>
    <property type="evidence" value="ECO:0007669"/>
    <property type="project" value="TreeGrafter"/>
</dbReference>
<evidence type="ECO:0000313" key="3">
    <source>
        <dbReference type="Proteomes" id="UP000822688"/>
    </source>
</evidence>
<sequence>MKSGLLALGRQRLERLVVLVDVQVFAQGNVNYALAYAALIHSCIERTLAACSEHNSRHKSGTSWGYKLFDSSLSPLASSSSILKLLKGSSRGLRHIAGLKSAEENLGLFQQTLSIVAAEVGSRSSDPCRGTRSKADFVVRALQELLSDFTWNSVFISDGSSSDEDQVRGKRSEGQGGTSFSIQQNLVMVFSHLPENMQQFASFMNMSTSLDTAKDIDLLYAFSSKMKRLREPFRVQGIRACWIDMPCVSTSVVIQGNGVPVPTETDPKLQSSELHGVFAQAKWKYTTMDALAIASECLPPAMVWSSVAYPDLQVQPDALRMQAKLRITVHDRDGKQLQPDICRLQVVPLGSSVADSAMMKESVSAMLKMASVSSKAGRLASGKCPSLQSPIVKIVVKSLLQKQDVPYKCSLRYLLYHRADYETDVKTKSNMASAGKRVQKLDPLADDAASDIFGHDILKQLQQEPMSFEPGERSWQVLLIAIARNRSVAEVDLHIDGKCNSAILEPITIQYAALLLKDQSSKILSSDCSKQLLVQCSGSKSLTTSPLLHSIVKSEDADFKGSDSGRIKQEIRPRKRTASTIPVEDAPVVKREKLVGGFKQKPNGPEEISHNKREAFSWVQHWRHILRRKTVGTGKVQIENRYMRPRQGQKPSKSIQIIKCWLDQASKSGPPAGQQLVLFSPATPGSAEPVIGEQVLDPGLNQLGDSEMIRLEDLSVLPQKRRDIFSALLSTKEQAECYLSSMEQMLQDCLQGDSGDLQLFVKGILSNATRAQQILLKTKQAKGSICPPAESMQCPIMDDDTQADSSAQKSMKGRETVLPCNSDSSCASNVSKAQKADHSNEVKPGILQEMPCSVSGVGNGVMPDSNCIDYGGSSDGADSAGQMALVVSNIGTGNQHEATDESQPKSDESDLSEMVAELLMDKLLVKPKKLAKQYKDLDSASSDIVHIRKEKLRAYELQILFRMELIERDCGGPLEKEKIKILKEICRLLDDIQFDLGGGVFGNETLHDYSIRVIQNRYKEHLPQTVADIFERMEFNGYVEGMSELQAAPDSTHAAADLVGSHDRKETEREELVDNIITTDAATRPFVAVGQPTEDKNPTPSKGRTRTKSRRKRSAPMDAFTRASEKRKLAGRLAHFGGQESLHRLKKVKIHHQSPKPPKVSSSAKEKYKSKEHNVVLETPRFERQNVRAETPQTAYEEDEVESICTQVRASAFGFGTPARVSKHMQPTTRKRRLALFNQKKPPGRGLPRISRDVMKALAEGETMHHLAKSDRQLDPEILAHNDCAGESTSMYVSQSSQEQRLPDPGWRSQPSADVRKDSTDLTGWVLRESGDQGSPEKNAESSRRTELGELAPMEQARPSTFDATVENSSHRVLVTTTEEGVQQQAVHDSSSSMLMTSTMSISTRKNRRKSLHTSKSRKPDFPENCSKPQSSVPATQTLSPPSAERDLFGAKSAAPEPVEVDLLDVIENSKPMDLTSLDNRWNDDKIPCSPPVEISMNCASGYGNAQQSLAEKQSIEVDSERINGSSANLAKRHGFLSASRLQERASRSSPKASLTNFSELGGETELLFETQILEEVYSQKHRFRSPKRALYEDTLCLSPSDAPLTWEMPFMDLNGTQMEQDRVVSSQSTPIADRLASPGRCNLHSTSPFRINQTSEVCRVDPPSSPLPRRLTPKHEVPLLETPGLIAEDPYVDLEFTQIMNEIFHATNMMEETGAEECQARSLVNAGEGFDDYSLLLDENWSPLPRLKPEARLSSRTPTDCQRKKGALDEDTVAAITGSSPVMFSSPTLNRKFRRPDPEGSPGQIPNTPNAANCKKRPRSTTASPKETPKAKRNKMLRFT</sequence>
<feature type="compositionally biased region" description="Low complexity" evidence="1">
    <location>
        <begin position="1390"/>
        <end position="1404"/>
    </location>
</feature>
<comment type="caution">
    <text evidence="2">The sequence shown here is derived from an EMBL/GenBank/DDBJ whole genome shotgun (WGS) entry which is preliminary data.</text>
</comment>
<reference evidence="2" key="1">
    <citation type="submission" date="2020-06" db="EMBL/GenBank/DDBJ databases">
        <title>WGS assembly of Ceratodon purpureus strain R40.</title>
        <authorList>
            <person name="Carey S.B."/>
            <person name="Jenkins J."/>
            <person name="Shu S."/>
            <person name="Lovell J.T."/>
            <person name="Sreedasyam A."/>
            <person name="Maumus F."/>
            <person name="Tiley G.P."/>
            <person name="Fernandez-Pozo N."/>
            <person name="Barry K."/>
            <person name="Chen C."/>
            <person name="Wang M."/>
            <person name="Lipzen A."/>
            <person name="Daum C."/>
            <person name="Saski C.A."/>
            <person name="Payton A.C."/>
            <person name="Mcbreen J.C."/>
            <person name="Conrad R.E."/>
            <person name="Kollar L.M."/>
            <person name="Olsson S."/>
            <person name="Huttunen S."/>
            <person name="Landis J.B."/>
            <person name="Wickett N.J."/>
            <person name="Johnson M.G."/>
            <person name="Rensing S.A."/>
            <person name="Grimwood J."/>
            <person name="Schmutz J."/>
            <person name="Mcdaniel S.F."/>
        </authorList>
    </citation>
    <scope>NUCLEOTIDE SEQUENCE</scope>
    <source>
        <strain evidence="2">R40</strain>
    </source>
</reference>
<dbReference type="GO" id="GO:0003682">
    <property type="term" value="F:chromatin binding"/>
    <property type="evidence" value="ECO:0007669"/>
    <property type="project" value="TreeGrafter"/>
</dbReference>
<feature type="compositionally biased region" description="Basic and acidic residues" evidence="1">
    <location>
        <begin position="1338"/>
        <end position="1348"/>
    </location>
</feature>
<dbReference type="Proteomes" id="UP000822688">
    <property type="component" value="Chromosome 7"/>
</dbReference>
<name>A0A8T0H5A3_CERPU</name>
<accession>A0A8T0H5A3</accession>
<dbReference type="GO" id="GO:0033314">
    <property type="term" value="P:mitotic DNA replication checkpoint signaling"/>
    <property type="evidence" value="ECO:0007669"/>
    <property type="project" value="InterPro"/>
</dbReference>
<feature type="compositionally biased region" description="Polar residues" evidence="1">
    <location>
        <begin position="1358"/>
        <end position="1368"/>
    </location>
</feature>